<dbReference type="RefSeq" id="WP_343061859.1">
    <property type="nucleotide sequence ID" value="NZ_JACHMJ010000001.1"/>
</dbReference>
<evidence type="ECO:0000256" key="5">
    <source>
        <dbReference type="ARBA" id="ARBA00023080"/>
    </source>
</evidence>
<dbReference type="Gene3D" id="3.20.20.140">
    <property type="entry name" value="Metal-dependent hydrolases"/>
    <property type="match status" value="1"/>
</dbReference>
<keyword evidence="5 6" id="KW-0546">Nucleotide metabolism</keyword>
<dbReference type="GO" id="GO:0009168">
    <property type="term" value="P:purine ribonucleoside monophosphate biosynthetic process"/>
    <property type="evidence" value="ECO:0007669"/>
    <property type="project" value="InterPro"/>
</dbReference>
<protein>
    <recommendedName>
        <fullName evidence="6">Adenine deaminase</fullName>
        <shortName evidence="6">ADE</shortName>
        <ecNumber evidence="6">3.5.4.2</ecNumber>
    </recommendedName>
    <alternativeName>
        <fullName evidence="6">Adenine aminohydrolase</fullName>
        <shortName evidence="6">AAH</shortName>
    </alternativeName>
</protein>
<sequence length="327" mass="35205">MLPVAELHMHIEGSLEAELVVALARRNGIDLPTFDPAELKSRYRFTDLQSFLDIYYDNLAVLRTKEDFYDLGSAYLARAAAAGVRRAEMFFDLQTHTQNGIAPATVFGGLTAAIADATAATGISADLILCFLRHLGGDAATETLRSALPFRDQFIGVGLDSSELGFPPSLFTESFGLAAAEGLHRVAHAGEEGGPDYVWEALDLLGVERIDHGNRAMEDADLVARLRDEQIPLTVCPLSNIALKTAPPELADHLLPAMLAEGLLVSINSDDPAYFGGYVDDNYAAIETQLSLTPAQLGLLAENSFTSSFLPEAEKEALRLEVRAAVA</sequence>
<dbReference type="GO" id="GO:0043103">
    <property type="term" value="P:hypoxanthine salvage"/>
    <property type="evidence" value="ECO:0007669"/>
    <property type="project" value="UniProtKB-UniRule"/>
</dbReference>
<evidence type="ECO:0000259" key="7">
    <source>
        <dbReference type="Pfam" id="PF00962"/>
    </source>
</evidence>
<dbReference type="InterPro" id="IPR032466">
    <property type="entry name" value="Metal_Hydrolase"/>
</dbReference>
<accession>A0A841AIR1</accession>
<keyword evidence="3 6" id="KW-0378">Hydrolase</keyword>
<feature type="binding site" evidence="6">
    <location>
        <position position="8"/>
    </location>
    <ligand>
        <name>Zn(2+)</name>
        <dbReference type="ChEBI" id="CHEBI:29105"/>
        <note>catalytic</note>
    </ligand>
</feature>
<keyword evidence="2 6" id="KW-0479">Metal-binding</keyword>
<dbReference type="NCBIfam" id="TIGR01430">
    <property type="entry name" value="aden_deam"/>
    <property type="match status" value="1"/>
</dbReference>
<name>A0A841AIR1_9MICO</name>
<dbReference type="GO" id="GO:0000034">
    <property type="term" value="F:adenine deaminase activity"/>
    <property type="evidence" value="ECO:0007669"/>
    <property type="project" value="UniProtKB-UniRule"/>
</dbReference>
<dbReference type="PANTHER" id="PTHR43114">
    <property type="entry name" value="ADENINE DEAMINASE"/>
    <property type="match status" value="1"/>
</dbReference>
<dbReference type="GO" id="GO:0005829">
    <property type="term" value="C:cytosol"/>
    <property type="evidence" value="ECO:0007669"/>
    <property type="project" value="TreeGrafter"/>
</dbReference>
<evidence type="ECO:0000313" key="9">
    <source>
        <dbReference type="Proteomes" id="UP000536685"/>
    </source>
</evidence>
<comment type="catalytic activity">
    <reaction evidence="6">
        <text>adenine + H2O + H(+) = hypoxanthine + NH4(+)</text>
        <dbReference type="Rhea" id="RHEA:23688"/>
        <dbReference type="ChEBI" id="CHEBI:15377"/>
        <dbReference type="ChEBI" id="CHEBI:15378"/>
        <dbReference type="ChEBI" id="CHEBI:16708"/>
        <dbReference type="ChEBI" id="CHEBI:17368"/>
        <dbReference type="ChEBI" id="CHEBI:28938"/>
        <dbReference type="EC" id="3.5.4.2"/>
    </reaction>
</comment>
<feature type="binding site" evidence="6">
    <location>
        <position position="10"/>
    </location>
    <ligand>
        <name>Zn(2+)</name>
        <dbReference type="ChEBI" id="CHEBI:29105"/>
        <note>catalytic</note>
    </ligand>
</feature>
<reference evidence="8 9" key="1">
    <citation type="submission" date="2020-08" db="EMBL/GenBank/DDBJ databases">
        <title>Sequencing the genomes of 1000 actinobacteria strains.</title>
        <authorList>
            <person name="Klenk H.-P."/>
        </authorList>
    </citation>
    <scope>NUCLEOTIDE SEQUENCE [LARGE SCALE GENOMIC DNA]</scope>
    <source>
        <strain evidence="8 9">DSM 105784</strain>
    </source>
</reference>
<comment type="cofactor">
    <cofactor evidence="6">
        <name>Zn(2+)</name>
        <dbReference type="ChEBI" id="CHEBI:29105"/>
    </cofactor>
    <text evidence="6">Binds 1 zinc ion per subunit.</text>
</comment>
<dbReference type="EMBL" id="JACHMJ010000001">
    <property type="protein sequence ID" value="MBB5842334.1"/>
    <property type="molecule type" value="Genomic_DNA"/>
</dbReference>
<dbReference type="GO" id="GO:0006146">
    <property type="term" value="P:adenine catabolic process"/>
    <property type="evidence" value="ECO:0007669"/>
    <property type="project" value="UniProtKB-UniRule"/>
</dbReference>
<feature type="binding site" evidence="6">
    <location>
        <position position="271"/>
    </location>
    <ligand>
        <name>substrate</name>
    </ligand>
</feature>
<gene>
    <name evidence="8" type="ORF">HD599_000657</name>
</gene>
<dbReference type="PROSITE" id="PS00485">
    <property type="entry name" value="A_DEAMINASE"/>
    <property type="match status" value="1"/>
</dbReference>
<comment type="similarity">
    <text evidence="6">Belongs to the metallo-dependent hydrolases superfamily. Adenosine and AMP deaminases family. Adenine deaminase type 2 subfamily.</text>
</comment>
<dbReference type="PANTHER" id="PTHR43114:SF6">
    <property type="entry name" value="ADENINE DEAMINASE"/>
    <property type="match status" value="1"/>
</dbReference>
<dbReference type="GO" id="GO:0008270">
    <property type="term" value="F:zinc ion binding"/>
    <property type="evidence" value="ECO:0007669"/>
    <property type="project" value="UniProtKB-UniRule"/>
</dbReference>
<evidence type="ECO:0000256" key="4">
    <source>
        <dbReference type="ARBA" id="ARBA00022833"/>
    </source>
</evidence>
<comment type="function">
    <text evidence="6">Catalyzes the hydrolytic deamination of adenine to hypoxanthine. Plays an important role in the purine salvage pathway and in nitrogen catabolism.</text>
</comment>
<feature type="binding site" evidence="6">
    <location>
        <position position="188"/>
    </location>
    <ligand>
        <name>Zn(2+)</name>
        <dbReference type="ChEBI" id="CHEBI:29105"/>
        <note>catalytic</note>
    </ligand>
</feature>
<keyword evidence="4 6" id="KW-0862">Zinc</keyword>
<dbReference type="NCBIfam" id="NF006850">
    <property type="entry name" value="PRK09358.1-6"/>
    <property type="match status" value="1"/>
</dbReference>
<dbReference type="InterPro" id="IPR006330">
    <property type="entry name" value="Ado/ade_deaminase"/>
</dbReference>
<dbReference type="Pfam" id="PF00962">
    <property type="entry name" value="A_deaminase"/>
    <property type="match status" value="1"/>
</dbReference>
<evidence type="ECO:0000256" key="3">
    <source>
        <dbReference type="ARBA" id="ARBA00022801"/>
    </source>
</evidence>
<organism evidence="8 9">
    <name type="scientific">Conyzicola lurida</name>
    <dbReference type="NCBI Taxonomy" id="1172621"/>
    <lineage>
        <taxon>Bacteria</taxon>
        <taxon>Bacillati</taxon>
        <taxon>Actinomycetota</taxon>
        <taxon>Actinomycetes</taxon>
        <taxon>Micrococcales</taxon>
        <taxon>Microbacteriaceae</taxon>
        <taxon>Conyzicola</taxon>
    </lineage>
</organism>
<evidence type="ECO:0000256" key="1">
    <source>
        <dbReference type="ARBA" id="ARBA00022490"/>
    </source>
</evidence>
<dbReference type="InterPro" id="IPR028892">
    <property type="entry name" value="ADE"/>
</dbReference>
<evidence type="ECO:0000256" key="2">
    <source>
        <dbReference type="ARBA" id="ARBA00022723"/>
    </source>
</evidence>
<dbReference type="HAMAP" id="MF_01962">
    <property type="entry name" value="Adenine_deaminase"/>
    <property type="match status" value="1"/>
</dbReference>
<keyword evidence="1" id="KW-0963">Cytoplasm</keyword>
<evidence type="ECO:0000313" key="8">
    <source>
        <dbReference type="EMBL" id="MBB5842334.1"/>
    </source>
</evidence>
<dbReference type="AlphaFoldDB" id="A0A841AIR1"/>
<dbReference type="GO" id="GO:0009117">
    <property type="term" value="P:nucleotide metabolic process"/>
    <property type="evidence" value="ECO:0007669"/>
    <property type="project" value="UniProtKB-KW"/>
</dbReference>
<feature type="domain" description="Adenosine deaminase" evidence="7">
    <location>
        <begin position="3"/>
        <end position="323"/>
    </location>
</feature>
<feature type="site" description="Important for catalytic activity" evidence="6">
    <location>
        <position position="212"/>
    </location>
</feature>
<evidence type="ECO:0000256" key="6">
    <source>
        <dbReference type="HAMAP-Rule" id="MF_01962"/>
    </source>
</evidence>
<proteinExistence type="inferred from homology"/>
<dbReference type="EC" id="3.5.4.2" evidence="6"/>
<dbReference type="SUPFAM" id="SSF51556">
    <property type="entry name" value="Metallo-dependent hydrolases"/>
    <property type="match status" value="1"/>
</dbReference>
<feature type="active site" description="Proton donor" evidence="6">
    <location>
        <position position="191"/>
    </location>
</feature>
<dbReference type="InterPro" id="IPR006650">
    <property type="entry name" value="A/AMP_deam_AS"/>
</dbReference>
<keyword evidence="9" id="KW-1185">Reference proteome</keyword>
<feature type="binding site" evidence="6">
    <location>
        <position position="270"/>
    </location>
    <ligand>
        <name>Zn(2+)</name>
        <dbReference type="ChEBI" id="CHEBI:29105"/>
        <note>catalytic</note>
    </ligand>
</feature>
<dbReference type="Proteomes" id="UP000536685">
    <property type="component" value="Unassembled WGS sequence"/>
</dbReference>
<dbReference type="InterPro" id="IPR001365">
    <property type="entry name" value="A_deaminase_dom"/>
</dbReference>
<comment type="caution">
    <text evidence="8">The sequence shown here is derived from an EMBL/GenBank/DDBJ whole genome shotgun (WGS) entry which is preliminary data.</text>
</comment>